<dbReference type="Proteomes" id="UP000231259">
    <property type="component" value="Unassembled WGS sequence"/>
</dbReference>
<reference evidence="2 3" key="1">
    <citation type="submission" date="2013-09" db="EMBL/GenBank/DDBJ databases">
        <title>Genome sequencing of Phaeobacter antarcticus sp. nov. SM1211.</title>
        <authorList>
            <person name="Zhang X.-Y."/>
            <person name="Liu C."/>
            <person name="Chen X.-L."/>
            <person name="Xie B.-B."/>
            <person name="Qin Q.-L."/>
            <person name="Rong J.-C."/>
            <person name="Zhang Y.-Z."/>
        </authorList>
    </citation>
    <scope>NUCLEOTIDE SEQUENCE [LARGE SCALE GENOMIC DNA]</scope>
    <source>
        <strain evidence="2 3">SM1211</strain>
    </source>
</reference>
<accession>A0A2G8RJC7</accession>
<organism evidence="2 3">
    <name type="scientific">Puniceibacterium antarcticum</name>
    <dbReference type="NCBI Taxonomy" id="1206336"/>
    <lineage>
        <taxon>Bacteria</taxon>
        <taxon>Pseudomonadati</taxon>
        <taxon>Pseudomonadota</taxon>
        <taxon>Alphaproteobacteria</taxon>
        <taxon>Rhodobacterales</taxon>
        <taxon>Paracoccaceae</taxon>
        <taxon>Puniceibacterium</taxon>
    </lineage>
</organism>
<protein>
    <recommendedName>
        <fullName evidence="1">N-acetyltransferase domain-containing protein</fullName>
    </recommendedName>
</protein>
<keyword evidence="3" id="KW-1185">Reference proteome</keyword>
<dbReference type="PROSITE" id="PS51186">
    <property type="entry name" value="GNAT"/>
    <property type="match status" value="1"/>
</dbReference>
<dbReference type="SUPFAM" id="SSF55729">
    <property type="entry name" value="Acyl-CoA N-acyltransferases (Nat)"/>
    <property type="match status" value="1"/>
</dbReference>
<dbReference type="InterPro" id="IPR016181">
    <property type="entry name" value="Acyl_CoA_acyltransferase"/>
</dbReference>
<dbReference type="PANTHER" id="PTHR43138">
    <property type="entry name" value="ACETYLTRANSFERASE, GNAT FAMILY"/>
    <property type="match status" value="1"/>
</dbReference>
<dbReference type="AlphaFoldDB" id="A0A2G8RJC7"/>
<dbReference type="PANTHER" id="PTHR43138:SF1">
    <property type="entry name" value="N-ACETYLTRANSFERASE ACA1"/>
    <property type="match status" value="1"/>
</dbReference>
<sequence>MQQDMTIRDLKGRELKGGEDAALWALLEPVFRAGDTYAIDPDISREAALAYWCGPGRKVSMVEIDGAVVGSYYLVRNQGGGGAHVCNCGFVTGQAARGKGVARAMLDHALGAAAGAGFRAMQFNFVVSTNSRAVDIWQRAGFEIVGRLPGAFLHPAQGYVDALVMYRRLDGITG</sequence>
<dbReference type="Gene3D" id="3.40.630.30">
    <property type="match status" value="1"/>
</dbReference>
<dbReference type="GO" id="GO:0016747">
    <property type="term" value="F:acyltransferase activity, transferring groups other than amino-acyl groups"/>
    <property type="evidence" value="ECO:0007669"/>
    <property type="project" value="InterPro"/>
</dbReference>
<dbReference type="OrthoDB" id="9788300at2"/>
<evidence type="ECO:0000313" key="2">
    <source>
        <dbReference type="EMBL" id="PIL21657.1"/>
    </source>
</evidence>
<dbReference type="Pfam" id="PF00583">
    <property type="entry name" value="Acetyltransf_1"/>
    <property type="match status" value="1"/>
</dbReference>
<evidence type="ECO:0000259" key="1">
    <source>
        <dbReference type="PROSITE" id="PS51186"/>
    </source>
</evidence>
<dbReference type="RefSeq" id="WP_099909558.1">
    <property type="nucleotide sequence ID" value="NZ_AWWI01000027.1"/>
</dbReference>
<comment type="caution">
    <text evidence="2">The sequence shown here is derived from an EMBL/GenBank/DDBJ whole genome shotgun (WGS) entry which is preliminary data.</text>
</comment>
<dbReference type="InterPro" id="IPR000182">
    <property type="entry name" value="GNAT_dom"/>
</dbReference>
<proteinExistence type="predicted"/>
<dbReference type="EMBL" id="AWWI01000027">
    <property type="protein sequence ID" value="PIL21657.1"/>
    <property type="molecule type" value="Genomic_DNA"/>
</dbReference>
<feature type="domain" description="N-acetyltransferase" evidence="1">
    <location>
        <begin position="5"/>
        <end position="170"/>
    </location>
</feature>
<evidence type="ECO:0000313" key="3">
    <source>
        <dbReference type="Proteomes" id="UP000231259"/>
    </source>
</evidence>
<gene>
    <name evidence="2" type="ORF">P775_03075</name>
</gene>
<dbReference type="InterPro" id="IPR052742">
    <property type="entry name" value="Mito_N-acetyltransferase"/>
</dbReference>
<name>A0A2G8RJC7_9RHOB</name>